<dbReference type="EMBL" id="ACVC01000076">
    <property type="protein sequence ID" value="EFO64623.1"/>
    <property type="molecule type" value="Genomic_DNA"/>
</dbReference>
<protein>
    <submittedName>
        <fullName evidence="2">Uncharacterized protein</fullName>
    </submittedName>
</protein>
<evidence type="ECO:0000256" key="1">
    <source>
        <dbReference type="SAM" id="MobiDB-lite"/>
    </source>
</evidence>
<dbReference type="VEuPathDB" id="GiardiaDB:GLP15_3002"/>
<comment type="caution">
    <text evidence="2">The sequence shown here is derived from an EMBL/GenBank/DDBJ whole genome shotgun (WGS) entry which is preliminary data.</text>
</comment>
<organism evidence="2 3">
    <name type="scientific">Giardia intestinalis (strain P15)</name>
    <name type="common">Giardia lamblia</name>
    <dbReference type="NCBI Taxonomy" id="658858"/>
    <lineage>
        <taxon>Eukaryota</taxon>
        <taxon>Metamonada</taxon>
        <taxon>Diplomonadida</taxon>
        <taxon>Hexamitidae</taxon>
        <taxon>Giardiinae</taxon>
        <taxon>Giardia</taxon>
    </lineage>
</organism>
<evidence type="ECO:0000313" key="3">
    <source>
        <dbReference type="Proteomes" id="UP000008974"/>
    </source>
</evidence>
<feature type="region of interest" description="Disordered" evidence="1">
    <location>
        <begin position="40"/>
        <end position="65"/>
    </location>
</feature>
<evidence type="ECO:0000313" key="2">
    <source>
        <dbReference type="EMBL" id="EFO64623.1"/>
    </source>
</evidence>
<dbReference type="AlphaFoldDB" id="E1EYZ0"/>
<proteinExistence type="predicted"/>
<sequence>MYNSRSISSRDLASFEYPLVCRDEESLELSELYDTEPCINVQDTSNKSDNLPTGKNPDNSAGLNATTRQSVHIAKISKPRDVSPITIKSALTIEDHAHSYHSNLQKIITDLKAYASMINNPNLSAQDVPKICVEKLDTEAYHCMFAARTKLSAALFQQAMDLRKRIGEAQSLLDNLCTQPFSEKLTGKERVLGSNVEATRPLPIFDRLLPATRSPIYEQNCRVIWSSSESFVLLAHIKHSSDIGTDLFIAHVDTGLSRFQQDGNTDPSVGKGSVICTLTFWFKKKGNQLLLQFICDEFLDTYRPTLQGGDNAVSVEPKHIREKCSLDTLGVALGLGIKQSFFCNMLQLTFRDISSHAAKHIITVISDVFQRFYAQLEIWGALRTQQIVFLTYYKACPRFFASKSDKLMNFLGSQIAGSHVEPELKILSTKSTTLQTFSGNCLYCKLYVAQSLESVIVRLTFQQSAEGHLMLTFTTFRFSSGEAISDDDVRAILSGS</sequence>
<accession>E1EYZ0</accession>
<dbReference type="Proteomes" id="UP000008974">
    <property type="component" value="Unassembled WGS sequence"/>
</dbReference>
<reference evidence="2 3" key="1">
    <citation type="journal article" date="2010" name="BMC Genomics">
        <title>Genome analysis and comparative genomics of a Giardia intestinalis assemblage E isolate.</title>
        <authorList>
            <person name="Jerlstrom-Hultqvist J."/>
            <person name="Franzen O."/>
            <person name="Ankarklev J."/>
            <person name="Xu F."/>
            <person name="Nohynkova E."/>
            <person name="Andersson J.O."/>
            <person name="Svard S.G."/>
            <person name="Andersson B."/>
        </authorList>
    </citation>
    <scope>NUCLEOTIDE SEQUENCE [LARGE SCALE GENOMIC DNA]</scope>
    <source>
        <strain evidence="2 3">P15</strain>
    </source>
</reference>
<dbReference type="OMA" id="CKLYVAQ"/>
<gene>
    <name evidence="2" type="ORF">GLP15_3002</name>
</gene>
<name>E1EYZ0_GIAIA</name>
<dbReference type="OrthoDB" id="10254851at2759"/>
<feature type="compositionally biased region" description="Polar residues" evidence="1">
    <location>
        <begin position="41"/>
        <end position="65"/>
    </location>
</feature>